<keyword evidence="1 5" id="KW-0223">Dioxygenase</keyword>
<dbReference type="InterPro" id="IPR011960">
    <property type="entry name" value="Gentisate_dOase"/>
</dbReference>
<accession>A0A4Z0BQP5</accession>
<evidence type="ECO:0000256" key="3">
    <source>
        <dbReference type="NCBIfam" id="TIGR02272"/>
    </source>
</evidence>
<dbReference type="InterPro" id="IPR013096">
    <property type="entry name" value="Cupin_2"/>
</dbReference>
<reference evidence="5 6" key="1">
    <citation type="submission" date="2019-03" db="EMBL/GenBank/DDBJ databases">
        <title>Ramlibacter henchirensis DSM 14656, whole genome shotgun sequence.</title>
        <authorList>
            <person name="Zhang X."/>
            <person name="Feng G."/>
            <person name="Zhu H."/>
        </authorList>
    </citation>
    <scope>NUCLEOTIDE SEQUENCE [LARGE SCALE GENOMIC DNA]</scope>
    <source>
        <strain evidence="5 6">DSM 14656</strain>
    </source>
</reference>
<dbReference type="Proteomes" id="UP000298180">
    <property type="component" value="Unassembled WGS sequence"/>
</dbReference>
<dbReference type="InterPro" id="IPR014710">
    <property type="entry name" value="RmlC-like_jellyroll"/>
</dbReference>
<evidence type="ECO:0000313" key="5">
    <source>
        <dbReference type="EMBL" id="TFZ00558.1"/>
    </source>
</evidence>
<evidence type="ECO:0000256" key="1">
    <source>
        <dbReference type="ARBA" id="ARBA00022964"/>
    </source>
</evidence>
<dbReference type="Pfam" id="PF07883">
    <property type="entry name" value="Cupin_2"/>
    <property type="match status" value="1"/>
</dbReference>
<dbReference type="OrthoDB" id="285029at2"/>
<keyword evidence="6" id="KW-1185">Reference proteome</keyword>
<dbReference type="NCBIfam" id="TIGR02272">
    <property type="entry name" value="gentisate_1_2"/>
    <property type="match status" value="1"/>
</dbReference>
<dbReference type="EMBL" id="SMLM01000003">
    <property type="protein sequence ID" value="TFZ00558.1"/>
    <property type="molecule type" value="Genomic_DNA"/>
</dbReference>
<keyword evidence="2 5" id="KW-0560">Oxidoreductase</keyword>
<dbReference type="CDD" id="cd02216">
    <property type="entry name" value="cupin_GDO-like_N"/>
    <property type="match status" value="1"/>
</dbReference>
<dbReference type="GO" id="GO:0047922">
    <property type="term" value="F:gentisate 1,2-dioxygenase activity"/>
    <property type="evidence" value="ECO:0007669"/>
    <property type="project" value="UniProtKB-UniRule"/>
</dbReference>
<evidence type="ECO:0000259" key="4">
    <source>
        <dbReference type="Pfam" id="PF07883"/>
    </source>
</evidence>
<comment type="caution">
    <text evidence="5">The sequence shown here is derived from an EMBL/GenBank/DDBJ whole genome shotgun (WGS) entry which is preliminary data.</text>
</comment>
<dbReference type="SUPFAM" id="SSF51182">
    <property type="entry name" value="RmlC-like cupins"/>
    <property type="match status" value="1"/>
</dbReference>
<dbReference type="EC" id="1.13.11.4" evidence="3"/>
<dbReference type="AlphaFoldDB" id="A0A4Z0BQP5"/>
<sequence>MNAPDNSLLVRQQLYRDMDPHHLTPLWEVLHALVPPRPATPCVPAHWKYDEVRPFLMRAGEAITAEEAVRRVLILENPALRGQSAITQSLYAGLQLILPGEVAPSHRHSQSALRFIVEGSGAYTAVDGERTTMRPGDFIITPSWTFHDHGSDASGPVVWLDGLDIPMVRFFDAGFAENGTARSQQVTRTEGTSMARYGHNMVPVRHDAPFGVTSPIFSYPYERSREALERLERDAPVDEWDGVKLRYVNPLTGGYPMPTMATFMQKLPAGFSGKGWRQTDGAVYSVVEGSGSVEVESGDKRWRFDFAPRDHFVIPSWHTARLSSAGGCMLFSFSDRPVHRALGLLKEERLT</sequence>
<dbReference type="PANTHER" id="PTHR41517">
    <property type="entry name" value="1,2-DIOXYGENASE PROTEIN-RELATED"/>
    <property type="match status" value="1"/>
</dbReference>
<dbReference type="InterPro" id="IPR011051">
    <property type="entry name" value="RmlC_Cupin_sf"/>
</dbReference>
<dbReference type="RefSeq" id="WP_135264898.1">
    <property type="nucleotide sequence ID" value="NZ_SMLM01000003.1"/>
</dbReference>
<dbReference type="Gene3D" id="2.60.120.10">
    <property type="entry name" value="Jelly Rolls"/>
    <property type="match status" value="1"/>
</dbReference>
<gene>
    <name evidence="5" type="primary">gtdA</name>
    <name evidence="5" type="ORF">EZ313_19065</name>
</gene>
<evidence type="ECO:0000256" key="2">
    <source>
        <dbReference type="ARBA" id="ARBA00023002"/>
    </source>
</evidence>
<name>A0A4Z0BQP5_9BURK</name>
<feature type="domain" description="Cupin type-2" evidence="4">
    <location>
        <begin position="94"/>
        <end position="161"/>
    </location>
</feature>
<organism evidence="5 6">
    <name type="scientific">Ramlibacter henchirensis</name>
    <dbReference type="NCBI Taxonomy" id="204072"/>
    <lineage>
        <taxon>Bacteria</taxon>
        <taxon>Pseudomonadati</taxon>
        <taxon>Pseudomonadota</taxon>
        <taxon>Betaproteobacteria</taxon>
        <taxon>Burkholderiales</taxon>
        <taxon>Comamonadaceae</taxon>
        <taxon>Ramlibacter</taxon>
    </lineage>
</organism>
<proteinExistence type="predicted"/>
<dbReference type="CDD" id="cd06992">
    <property type="entry name" value="cupin_GDO-like_C"/>
    <property type="match status" value="1"/>
</dbReference>
<dbReference type="PANTHER" id="PTHR41517:SF1">
    <property type="entry name" value="CUPIN"/>
    <property type="match status" value="1"/>
</dbReference>
<protein>
    <recommendedName>
        <fullName evidence="3">Gentisate 1,2-dioxygenase</fullName>
        <ecNumber evidence="3">1.13.11.4</ecNumber>
    </recommendedName>
</protein>
<evidence type="ECO:0000313" key="6">
    <source>
        <dbReference type="Proteomes" id="UP000298180"/>
    </source>
</evidence>
<dbReference type="InterPro" id="IPR047183">
    <property type="entry name" value="GDO-like"/>
</dbReference>